<dbReference type="PANTHER" id="PTHR38030">
    <property type="entry name" value="PROTOPORPHYRINOGEN IX DEHYDROGENASE [MENAQUINONE]"/>
    <property type="match status" value="1"/>
</dbReference>
<dbReference type="Pfam" id="PF12641">
    <property type="entry name" value="Flavodoxin_3"/>
    <property type="match status" value="1"/>
</dbReference>
<accession>A0A1H8Y5W6</accession>
<dbReference type="Proteomes" id="UP000198847">
    <property type="component" value="Unassembled WGS sequence"/>
</dbReference>
<dbReference type="GO" id="GO:0010181">
    <property type="term" value="F:FMN binding"/>
    <property type="evidence" value="ECO:0007669"/>
    <property type="project" value="InterPro"/>
</dbReference>
<dbReference type="PANTHER" id="PTHR38030:SF2">
    <property type="entry name" value="PROTOPORPHYRINOGEN IX DEHYDROGENASE [QUINONE]"/>
    <property type="match status" value="1"/>
</dbReference>
<organism evidence="2 3">
    <name type="scientific">Propionispora vibrioides</name>
    <dbReference type="NCBI Taxonomy" id="112903"/>
    <lineage>
        <taxon>Bacteria</taxon>
        <taxon>Bacillati</taxon>
        <taxon>Bacillota</taxon>
        <taxon>Negativicutes</taxon>
        <taxon>Selenomonadales</taxon>
        <taxon>Sporomusaceae</taxon>
        <taxon>Propionispora</taxon>
    </lineage>
</organism>
<dbReference type="RefSeq" id="WP_091752361.1">
    <property type="nucleotide sequence ID" value="NZ_FODY01000045.1"/>
</dbReference>
<dbReference type="InterPro" id="IPR008254">
    <property type="entry name" value="Flavodoxin/NO_synth"/>
</dbReference>
<dbReference type="PROSITE" id="PS00201">
    <property type="entry name" value="FLAVODOXIN"/>
    <property type="match status" value="1"/>
</dbReference>
<dbReference type="OrthoDB" id="307208at2"/>
<feature type="domain" description="Flavodoxin-like" evidence="1">
    <location>
        <begin position="4"/>
        <end position="161"/>
    </location>
</feature>
<dbReference type="STRING" id="112903.SAMN04490178_14514"/>
<dbReference type="SUPFAM" id="SSF52218">
    <property type="entry name" value="Flavoproteins"/>
    <property type="match status" value="1"/>
</dbReference>
<keyword evidence="3" id="KW-1185">Reference proteome</keyword>
<dbReference type="InterPro" id="IPR029039">
    <property type="entry name" value="Flavoprotein-like_sf"/>
</dbReference>
<dbReference type="GO" id="GO:0070819">
    <property type="term" value="F:menaquinone-dependent protoporphyrinogen oxidase activity"/>
    <property type="evidence" value="ECO:0007669"/>
    <property type="project" value="TreeGrafter"/>
</dbReference>
<dbReference type="GO" id="GO:0016651">
    <property type="term" value="F:oxidoreductase activity, acting on NAD(P)H"/>
    <property type="evidence" value="ECO:0007669"/>
    <property type="project" value="UniProtKB-ARBA"/>
</dbReference>
<dbReference type="GO" id="GO:0009055">
    <property type="term" value="F:electron transfer activity"/>
    <property type="evidence" value="ECO:0007669"/>
    <property type="project" value="InterPro"/>
</dbReference>
<reference evidence="2 3" key="1">
    <citation type="submission" date="2016-10" db="EMBL/GenBank/DDBJ databases">
        <authorList>
            <person name="de Groot N.N."/>
        </authorList>
    </citation>
    <scope>NUCLEOTIDE SEQUENCE [LARGE SCALE GENOMIC DNA]</scope>
    <source>
        <strain evidence="2 3">DSM 13305</strain>
    </source>
</reference>
<dbReference type="GO" id="GO:0006783">
    <property type="term" value="P:heme biosynthetic process"/>
    <property type="evidence" value="ECO:0007669"/>
    <property type="project" value="TreeGrafter"/>
</dbReference>
<evidence type="ECO:0000313" key="3">
    <source>
        <dbReference type="Proteomes" id="UP000198847"/>
    </source>
</evidence>
<protein>
    <submittedName>
        <fullName evidence="2">Flavodoxin</fullName>
    </submittedName>
</protein>
<evidence type="ECO:0000313" key="2">
    <source>
        <dbReference type="EMBL" id="SEP47472.1"/>
    </source>
</evidence>
<name>A0A1H8Y5W6_9FIRM</name>
<sequence>MKILIVYSSLTGNTRKVAEAVYAVLGSEADLFPVETAPPVDAYDFVAVGFWVDKGTADHKTQEYLKTIRGKEVALFATLGAYPDSEHAAASLKNAAALLGDGNHLAGTFICQGKIDPRLIEQFKKTPGNHPHVVTSERLERYKEAAKHPDDNDLQTAQAVFVRLKEEVSRRLTGLQESEVAGSCGKPD</sequence>
<dbReference type="Gene3D" id="3.40.50.360">
    <property type="match status" value="1"/>
</dbReference>
<dbReference type="InterPro" id="IPR001226">
    <property type="entry name" value="Flavodoxin_CS"/>
</dbReference>
<dbReference type="EMBL" id="FODY01000045">
    <property type="protein sequence ID" value="SEP47472.1"/>
    <property type="molecule type" value="Genomic_DNA"/>
</dbReference>
<proteinExistence type="predicted"/>
<evidence type="ECO:0000259" key="1">
    <source>
        <dbReference type="Pfam" id="PF12641"/>
    </source>
</evidence>
<dbReference type="AlphaFoldDB" id="A0A1H8Y5W6"/>
<gene>
    <name evidence="2" type="ORF">SAMN04490178_14514</name>
</gene>
<dbReference type="InterPro" id="IPR052200">
    <property type="entry name" value="Protoporphyrinogen_IX_DH"/>
</dbReference>